<feature type="transmembrane region" description="Helical" evidence="1">
    <location>
        <begin position="27"/>
        <end position="46"/>
    </location>
</feature>
<feature type="transmembrane region" description="Helical" evidence="1">
    <location>
        <begin position="306"/>
        <end position="326"/>
    </location>
</feature>
<evidence type="ECO:0000256" key="1">
    <source>
        <dbReference type="SAM" id="Phobius"/>
    </source>
</evidence>
<comment type="caution">
    <text evidence="2">The sequence shown here is derived from an EMBL/GenBank/DDBJ whole genome shotgun (WGS) entry which is preliminary data.</text>
</comment>
<feature type="transmembrane region" description="Helical" evidence="1">
    <location>
        <begin position="100"/>
        <end position="119"/>
    </location>
</feature>
<dbReference type="EMBL" id="BAAAMK010000002">
    <property type="protein sequence ID" value="GAA1949386.1"/>
    <property type="molecule type" value="Genomic_DNA"/>
</dbReference>
<proteinExistence type="predicted"/>
<keyword evidence="1" id="KW-1133">Transmembrane helix</keyword>
<feature type="transmembrane region" description="Helical" evidence="1">
    <location>
        <begin position="197"/>
        <end position="230"/>
    </location>
</feature>
<feature type="transmembrane region" description="Helical" evidence="1">
    <location>
        <begin position="250"/>
        <end position="269"/>
    </location>
</feature>
<evidence type="ECO:0008006" key="4">
    <source>
        <dbReference type="Google" id="ProtNLM"/>
    </source>
</evidence>
<feature type="transmembrane region" description="Helical" evidence="1">
    <location>
        <begin position="338"/>
        <end position="358"/>
    </location>
</feature>
<keyword evidence="3" id="KW-1185">Reference proteome</keyword>
<keyword evidence="1" id="KW-0472">Membrane</keyword>
<dbReference type="Proteomes" id="UP001499954">
    <property type="component" value="Unassembled WGS sequence"/>
</dbReference>
<reference evidence="2 3" key="1">
    <citation type="journal article" date="2019" name="Int. J. Syst. Evol. Microbiol.">
        <title>The Global Catalogue of Microorganisms (GCM) 10K type strain sequencing project: providing services to taxonomists for standard genome sequencing and annotation.</title>
        <authorList>
            <consortium name="The Broad Institute Genomics Platform"/>
            <consortium name="The Broad Institute Genome Sequencing Center for Infectious Disease"/>
            <person name="Wu L."/>
            <person name="Ma J."/>
        </authorList>
    </citation>
    <scope>NUCLEOTIDE SEQUENCE [LARGE SCALE GENOMIC DNA]</scope>
    <source>
        <strain evidence="2 3">JCM 13584</strain>
    </source>
</reference>
<protein>
    <recommendedName>
        <fullName evidence="4">Glycosyltransferase RgtA/B/C/D-like domain-containing protein</fullName>
    </recommendedName>
</protein>
<feature type="transmembrane region" description="Helical" evidence="1">
    <location>
        <begin position="364"/>
        <end position="383"/>
    </location>
</feature>
<feature type="transmembrane region" description="Helical" evidence="1">
    <location>
        <begin position="281"/>
        <end position="300"/>
    </location>
</feature>
<gene>
    <name evidence="2" type="ORF">GCM10009717_14560</name>
</gene>
<keyword evidence="1" id="KW-0812">Transmembrane</keyword>
<name>A0ABN2QCC7_9MICO</name>
<evidence type="ECO:0000313" key="3">
    <source>
        <dbReference type="Proteomes" id="UP001499954"/>
    </source>
</evidence>
<accession>A0ABN2QCC7</accession>
<evidence type="ECO:0000313" key="2">
    <source>
        <dbReference type="EMBL" id="GAA1949386.1"/>
    </source>
</evidence>
<feature type="transmembrane region" description="Helical" evidence="1">
    <location>
        <begin position="417"/>
        <end position="439"/>
    </location>
</feature>
<dbReference type="RefSeq" id="WP_157413218.1">
    <property type="nucleotide sequence ID" value="NZ_BAAAMK010000002.1"/>
</dbReference>
<organism evidence="2 3">
    <name type="scientific">Agromyces allii</name>
    <dbReference type="NCBI Taxonomy" id="393607"/>
    <lineage>
        <taxon>Bacteria</taxon>
        <taxon>Bacillati</taxon>
        <taxon>Actinomycetota</taxon>
        <taxon>Actinomycetes</taxon>
        <taxon>Micrococcales</taxon>
        <taxon>Microbacteriaceae</taxon>
        <taxon>Agromyces</taxon>
    </lineage>
</organism>
<feature type="transmembrane region" description="Helical" evidence="1">
    <location>
        <begin position="169"/>
        <end position="185"/>
    </location>
</feature>
<feature type="transmembrane region" description="Helical" evidence="1">
    <location>
        <begin position="131"/>
        <end position="149"/>
    </location>
</feature>
<sequence length="552" mass="57439">MSIDTDPRPGHRPDERRPRARAVITEVLGWAFAVAMAVLVTAHVVATRDELMFVDADSMFNALLTHSIASGVPQSWAMSPVLFVPEAIAFGAVSFFVPDLHSAFVVSSVLNFVALYGAFRVASGSSRTATAPVLGAALGYTGFCAIALLEAGGDRNSMQLASLLGTTTYYSATAIGSVLVIGLLRRALDTGRLRARVWAPLVGVIAVSAFSNPLIVVWAVAPAALVLLGFSVRTAIASRGRMPRRAPLPVALVIVLAAASALGLVARRAADGLIVAQSSDYLGAASPFTAIAGLVHAVAVELGRPGGVVAALGLLALVVLAVALTFTRTARERPGAGFLVAVAWIAPVACTVGVILLGNDTPRYLQPWVFAPVLVLACLAEWAPLGIRARLDSSSIASNVGSNTAADAEPGRRRGSVLALAVASVVILVLGCIGVVRLATASTTASATSLSCVVDWVDATDRHGAGQFWTIRAPKAYAADPAQLLQVTYELHPYAWLVNRTDFEATSVSFLITDAQSIPFVLPSGVSLADAATIDCGRYTIHDFGPTDIPVF</sequence>